<dbReference type="Pfam" id="PF12796">
    <property type="entry name" value="Ank_2"/>
    <property type="match status" value="1"/>
</dbReference>
<dbReference type="Gene3D" id="3.40.50.1460">
    <property type="match status" value="1"/>
</dbReference>
<name>A0A7S1ENU8_HEMAN</name>
<evidence type="ECO:0000256" key="4">
    <source>
        <dbReference type="SAM" id="MobiDB-lite"/>
    </source>
</evidence>
<dbReference type="PANTHER" id="PTHR24171">
    <property type="entry name" value="ANKYRIN REPEAT DOMAIN-CONTAINING PROTEIN 39-RELATED"/>
    <property type="match status" value="1"/>
</dbReference>
<organism evidence="6">
    <name type="scientific">Hemiselmis andersenii</name>
    <name type="common">Cryptophyte alga</name>
    <dbReference type="NCBI Taxonomy" id="464988"/>
    <lineage>
        <taxon>Eukaryota</taxon>
        <taxon>Cryptophyceae</taxon>
        <taxon>Cryptomonadales</taxon>
        <taxon>Hemiselmidaceae</taxon>
        <taxon>Hemiselmis</taxon>
    </lineage>
</organism>
<keyword evidence="2 3" id="KW-0040">ANK repeat</keyword>
<keyword evidence="1" id="KW-0677">Repeat</keyword>
<feature type="region of interest" description="Disordered" evidence="4">
    <location>
        <begin position="744"/>
        <end position="794"/>
    </location>
</feature>
<dbReference type="Gene3D" id="2.60.40.150">
    <property type="entry name" value="C2 domain"/>
    <property type="match status" value="1"/>
</dbReference>
<sequence length="912" mass="100574">MDKVGSCDPYVKVTVGNKSSYSRVYFNTMNPDFVGEEVEVRMQSVTDALAVAIWDFDELKVLDSHTRKVSVYRQDQVVGVVQVPSLKEIMEKGEIGRQTYNLYDEEGQLIEGEKHVHRKRGEKPPLARIDLAFTVVPKHMREDAPLEEVPDSDAASSQAMLKSTSGAASRPETGGTGGSWESAGMTPEGRLYEIFIQFAKGGRALKQGGKAMSNEAAAITEGDRAYLMDLVEFTVALKALGYLPDLFSKMETAELFFAAKGGGKKAKMGDRQMDLDEFINAAKIMADRLGKTLIQICDGPQAEGWNVEDDVGPGATGWRREFPMHAAAADGNTGKFERAFNKLKKLEEKALSQAQGKSRDIPYLVAKLLKKRRRTEFRISVKSGKTGPAAPPWAQSSTNMGLVNAFDTGGWSCLHHAVCRGHIELVLRMCVLGFEVNRVNKFWHRTPLHIAVDRNDIEMVRLLLQLGADWTIPDVEGVTPFGICSGELLRALSSTTLVLDADGTLVPAVTEENEKRVCIETIRLDRMRAVFPCRPGMCRHIFVGSPPQRDLLFPWHKIESQNADSVFEIVTREYDSGAGARPDGDIKDETTNGGLDMPLTVSDFNSFRNVMKGRGHVECGPKNTLLTRKEVLDSIRQALRIKAPTDVFYIVYSGSAQKYSGRWVCLDGFIDLNDIMKIWTVSLARATQNDGFPLKGTRVIMIIDAPMSGMWVKQFSAIRRGVAPKPIHGPFPYCFPFPNVTPADPTGKRHPATKKRAAPRGSPGRVQKQVPPEDSSDSVAMREASKDPNAPPPEWVEASLTMAVMASCGEFERAMENALGGSFMSKWATHAIQGKMRLTGIELCNPPLQVSGTACRQHPVSCVGWCVTPESQDPRLVHIAQGVYLTGSDFFHEDGTGGVKTSNRELKKRRGY</sequence>
<feature type="region of interest" description="Disordered" evidence="4">
    <location>
        <begin position="142"/>
        <end position="184"/>
    </location>
</feature>
<dbReference type="EMBL" id="HBFX01049353">
    <property type="protein sequence ID" value="CAD8978648.1"/>
    <property type="molecule type" value="Transcribed_RNA"/>
</dbReference>
<dbReference type="Gene3D" id="1.25.40.20">
    <property type="entry name" value="Ankyrin repeat-containing domain"/>
    <property type="match status" value="1"/>
</dbReference>
<dbReference type="PANTHER" id="PTHR24171:SF8">
    <property type="entry name" value="BRCA1-ASSOCIATED RING DOMAIN PROTEIN 1"/>
    <property type="match status" value="1"/>
</dbReference>
<evidence type="ECO:0000256" key="1">
    <source>
        <dbReference type="ARBA" id="ARBA00022737"/>
    </source>
</evidence>
<dbReference type="CDD" id="cd00030">
    <property type="entry name" value="C2"/>
    <property type="match status" value="1"/>
</dbReference>
<feature type="repeat" description="ANK" evidence="3">
    <location>
        <begin position="443"/>
        <end position="475"/>
    </location>
</feature>
<feature type="domain" description="C2" evidence="5">
    <location>
        <begin position="1"/>
        <end position="100"/>
    </location>
</feature>
<dbReference type="AlphaFoldDB" id="A0A7S1ENU8"/>
<dbReference type="Pfam" id="PF00168">
    <property type="entry name" value="C2"/>
    <property type="match status" value="1"/>
</dbReference>
<dbReference type="InterPro" id="IPR035892">
    <property type="entry name" value="C2_domain_sf"/>
</dbReference>
<evidence type="ECO:0000256" key="3">
    <source>
        <dbReference type="PROSITE-ProRule" id="PRU00023"/>
    </source>
</evidence>
<dbReference type="InterPro" id="IPR036770">
    <property type="entry name" value="Ankyrin_rpt-contain_sf"/>
</dbReference>
<evidence type="ECO:0000259" key="5">
    <source>
        <dbReference type="PROSITE" id="PS50004"/>
    </source>
</evidence>
<dbReference type="SUPFAM" id="SSF49562">
    <property type="entry name" value="C2 domain (Calcium/lipid-binding domain, CaLB)"/>
    <property type="match status" value="1"/>
</dbReference>
<dbReference type="GO" id="GO:0085020">
    <property type="term" value="P:protein K6-linked ubiquitination"/>
    <property type="evidence" value="ECO:0007669"/>
    <property type="project" value="TreeGrafter"/>
</dbReference>
<proteinExistence type="predicted"/>
<dbReference type="PROSITE" id="PS50088">
    <property type="entry name" value="ANK_REPEAT"/>
    <property type="match status" value="1"/>
</dbReference>
<dbReference type="PROSITE" id="PS50004">
    <property type="entry name" value="C2"/>
    <property type="match status" value="1"/>
</dbReference>
<protein>
    <recommendedName>
        <fullName evidence="5">C2 domain-containing protein</fullName>
    </recommendedName>
</protein>
<dbReference type="InterPro" id="IPR002110">
    <property type="entry name" value="Ankyrin_rpt"/>
</dbReference>
<dbReference type="GO" id="GO:0004842">
    <property type="term" value="F:ubiquitin-protein transferase activity"/>
    <property type="evidence" value="ECO:0007669"/>
    <property type="project" value="TreeGrafter"/>
</dbReference>
<reference evidence="6" key="1">
    <citation type="submission" date="2021-01" db="EMBL/GenBank/DDBJ databases">
        <authorList>
            <person name="Corre E."/>
            <person name="Pelletier E."/>
            <person name="Niang G."/>
            <person name="Scheremetjew M."/>
            <person name="Finn R."/>
            <person name="Kale V."/>
            <person name="Holt S."/>
            <person name="Cochrane G."/>
            <person name="Meng A."/>
            <person name="Brown T."/>
            <person name="Cohen L."/>
        </authorList>
    </citation>
    <scope>NUCLEOTIDE SEQUENCE</scope>
    <source>
        <strain evidence="6">CCMP644</strain>
    </source>
</reference>
<feature type="compositionally biased region" description="Basic residues" evidence="4">
    <location>
        <begin position="748"/>
        <end position="758"/>
    </location>
</feature>
<accession>A0A7S1ENU8</accession>
<dbReference type="PROSITE" id="PS50297">
    <property type="entry name" value="ANK_REP_REGION"/>
    <property type="match status" value="1"/>
</dbReference>
<feature type="compositionally biased region" description="Polar residues" evidence="4">
    <location>
        <begin position="154"/>
        <end position="167"/>
    </location>
</feature>
<dbReference type="SUPFAM" id="SSF48403">
    <property type="entry name" value="Ankyrin repeat"/>
    <property type="match status" value="1"/>
</dbReference>
<gene>
    <name evidence="6" type="ORF">HAND00432_LOCUS29656</name>
</gene>
<dbReference type="InterPro" id="IPR000008">
    <property type="entry name" value="C2_dom"/>
</dbReference>
<dbReference type="SMART" id="SM00248">
    <property type="entry name" value="ANK"/>
    <property type="match status" value="2"/>
</dbReference>
<evidence type="ECO:0000256" key="2">
    <source>
        <dbReference type="ARBA" id="ARBA00023043"/>
    </source>
</evidence>
<evidence type="ECO:0000313" key="6">
    <source>
        <dbReference type="EMBL" id="CAD8978648.1"/>
    </source>
</evidence>